<dbReference type="PANTHER" id="PTHR43157:SF31">
    <property type="entry name" value="PHOSPHATIDYLINOSITOL-GLYCAN BIOSYNTHESIS CLASS F PROTEIN"/>
    <property type="match status" value="1"/>
</dbReference>
<reference evidence="4" key="1">
    <citation type="submission" date="2025-08" db="UniProtKB">
        <authorList>
            <consortium name="RefSeq"/>
        </authorList>
    </citation>
    <scope>IDENTIFICATION</scope>
    <source>
        <tissue evidence="4">Whole Larva</tissue>
    </source>
</reference>
<dbReference type="PRINTS" id="PR00081">
    <property type="entry name" value="GDHRDH"/>
</dbReference>
<dbReference type="RefSeq" id="XP_017769536.1">
    <property type="nucleotide sequence ID" value="XM_017914047.1"/>
</dbReference>
<dbReference type="InterPro" id="IPR002347">
    <property type="entry name" value="SDR_fam"/>
</dbReference>
<accession>A0ABM1M4N6</accession>
<dbReference type="PANTHER" id="PTHR43157">
    <property type="entry name" value="PHOSPHATIDYLINOSITOL-GLYCAN BIOSYNTHESIS CLASS F PROTEIN-RELATED"/>
    <property type="match status" value="1"/>
</dbReference>
<sequence length="327" mass="36305">MFVYELILIIILVKICFKLTNGICKSNASLVGKTALVTGGNSGIGYHTALGLASRGCRVIIASRSCSVDVKNNIIQHTNNPNVVIKNFDLGSLASIRRFAQQLNEEEEKIDILINNSGSGGFGNKFTEDGLHLGMQVNHFGPFLLTHLLIGLLKKSGSASIIFVSSYLSFFNNLSLENLNNPYCSEDESLISGTCDAMTYCNSKVCNIIMANEFAERLSKFGIDVNSLNPGNVRTPIFLIFLQQHCLQYLIKPFYDTFGFFLKTPFEGAQTTLHLAISNKLKGTTGKHYWDCVQFPIIPSIIKDKQICSKIWTKSQELVRLARKEEI</sequence>
<protein>
    <submittedName>
        <fullName evidence="4">Retinol dehydrogenase 11-like</fullName>
    </submittedName>
</protein>
<keyword evidence="3" id="KW-1185">Reference proteome</keyword>
<organism evidence="3 4">
    <name type="scientific">Nicrophorus vespilloides</name>
    <name type="common">Boreal carrion beetle</name>
    <dbReference type="NCBI Taxonomy" id="110193"/>
    <lineage>
        <taxon>Eukaryota</taxon>
        <taxon>Metazoa</taxon>
        <taxon>Ecdysozoa</taxon>
        <taxon>Arthropoda</taxon>
        <taxon>Hexapoda</taxon>
        <taxon>Insecta</taxon>
        <taxon>Pterygota</taxon>
        <taxon>Neoptera</taxon>
        <taxon>Endopterygota</taxon>
        <taxon>Coleoptera</taxon>
        <taxon>Polyphaga</taxon>
        <taxon>Staphyliniformia</taxon>
        <taxon>Silphidae</taxon>
        <taxon>Nicrophorinae</taxon>
        <taxon>Nicrophorus</taxon>
    </lineage>
</organism>
<feature type="signal peptide" evidence="2">
    <location>
        <begin position="1"/>
        <end position="22"/>
    </location>
</feature>
<feature type="chain" id="PRO_5046928335" evidence="2">
    <location>
        <begin position="23"/>
        <end position="327"/>
    </location>
</feature>
<name>A0ABM1M4N6_NICVS</name>
<gene>
    <name evidence="4" type="primary">LOC108557517</name>
</gene>
<dbReference type="SUPFAM" id="SSF51735">
    <property type="entry name" value="NAD(P)-binding Rossmann-fold domains"/>
    <property type="match status" value="1"/>
</dbReference>
<dbReference type="GeneID" id="108557517"/>
<dbReference type="Pfam" id="PF00106">
    <property type="entry name" value="adh_short"/>
    <property type="match status" value="1"/>
</dbReference>
<dbReference type="Proteomes" id="UP000695000">
    <property type="component" value="Unplaced"/>
</dbReference>
<evidence type="ECO:0000256" key="2">
    <source>
        <dbReference type="SAM" id="SignalP"/>
    </source>
</evidence>
<dbReference type="InterPro" id="IPR036291">
    <property type="entry name" value="NAD(P)-bd_dom_sf"/>
</dbReference>
<dbReference type="Gene3D" id="3.40.50.720">
    <property type="entry name" value="NAD(P)-binding Rossmann-like Domain"/>
    <property type="match status" value="1"/>
</dbReference>
<evidence type="ECO:0000313" key="4">
    <source>
        <dbReference type="RefSeq" id="XP_017769536.1"/>
    </source>
</evidence>
<keyword evidence="1" id="KW-0560">Oxidoreductase</keyword>
<proteinExistence type="predicted"/>
<evidence type="ECO:0000256" key="1">
    <source>
        <dbReference type="ARBA" id="ARBA00023002"/>
    </source>
</evidence>
<keyword evidence="2" id="KW-0732">Signal</keyword>
<evidence type="ECO:0000313" key="3">
    <source>
        <dbReference type="Proteomes" id="UP000695000"/>
    </source>
</evidence>